<proteinExistence type="predicted"/>
<dbReference type="EMBL" id="JADCUA010000043">
    <property type="protein sequence ID" value="KAH9829076.1"/>
    <property type="molecule type" value="Genomic_DNA"/>
</dbReference>
<evidence type="ECO:0008006" key="4">
    <source>
        <dbReference type="Google" id="ProtNLM"/>
    </source>
</evidence>
<dbReference type="RefSeq" id="XP_047772594.1">
    <property type="nucleotide sequence ID" value="XM_047925373.1"/>
</dbReference>
<evidence type="ECO:0000313" key="3">
    <source>
        <dbReference type="Proteomes" id="UP000814176"/>
    </source>
</evidence>
<name>A0ABQ8JXV8_9APHY</name>
<evidence type="ECO:0000313" key="2">
    <source>
        <dbReference type="EMBL" id="KAH9829076.1"/>
    </source>
</evidence>
<organism evidence="2 3">
    <name type="scientific">Rhodofomes roseus</name>
    <dbReference type="NCBI Taxonomy" id="34475"/>
    <lineage>
        <taxon>Eukaryota</taxon>
        <taxon>Fungi</taxon>
        <taxon>Dikarya</taxon>
        <taxon>Basidiomycota</taxon>
        <taxon>Agaricomycotina</taxon>
        <taxon>Agaricomycetes</taxon>
        <taxon>Polyporales</taxon>
        <taxon>Rhodofomes</taxon>
    </lineage>
</organism>
<feature type="chain" id="PRO_5046142977" description="Secreted protein" evidence="1">
    <location>
        <begin position="16"/>
        <end position="106"/>
    </location>
</feature>
<evidence type="ECO:0000256" key="1">
    <source>
        <dbReference type="SAM" id="SignalP"/>
    </source>
</evidence>
<keyword evidence="3" id="KW-1185">Reference proteome</keyword>
<reference evidence="2 3" key="1">
    <citation type="journal article" date="2021" name="Environ. Microbiol.">
        <title>Gene family expansions and transcriptome signatures uncover fungal adaptations to wood decay.</title>
        <authorList>
            <person name="Hage H."/>
            <person name="Miyauchi S."/>
            <person name="Viragh M."/>
            <person name="Drula E."/>
            <person name="Min B."/>
            <person name="Chaduli D."/>
            <person name="Navarro D."/>
            <person name="Favel A."/>
            <person name="Norest M."/>
            <person name="Lesage-Meessen L."/>
            <person name="Balint B."/>
            <person name="Merenyi Z."/>
            <person name="de Eugenio L."/>
            <person name="Morin E."/>
            <person name="Martinez A.T."/>
            <person name="Baldrian P."/>
            <person name="Stursova M."/>
            <person name="Martinez M.J."/>
            <person name="Novotny C."/>
            <person name="Magnuson J.K."/>
            <person name="Spatafora J.W."/>
            <person name="Maurice S."/>
            <person name="Pangilinan J."/>
            <person name="Andreopoulos W."/>
            <person name="LaButti K."/>
            <person name="Hundley H."/>
            <person name="Na H."/>
            <person name="Kuo A."/>
            <person name="Barry K."/>
            <person name="Lipzen A."/>
            <person name="Henrissat B."/>
            <person name="Riley R."/>
            <person name="Ahrendt S."/>
            <person name="Nagy L.G."/>
            <person name="Grigoriev I.V."/>
            <person name="Martin F."/>
            <person name="Rosso M.N."/>
        </authorList>
    </citation>
    <scope>NUCLEOTIDE SEQUENCE [LARGE SCALE GENOMIC DNA]</scope>
    <source>
        <strain evidence="2 3">CIRM-BRFM 1785</strain>
    </source>
</reference>
<gene>
    <name evidence="2" type="ORF">C8Q71DRAFT_791606</name>
</gene>
<sequence length="106" mass="12250">MLWLVIRLVSVIVCAFQSLTDILTETCGMRVTVDMARLTLFARHCLARSKLYTAKTYTLPCMIWGGEWPLLRNNGRRYESKTLAILHQRVSTTDSIWNYIYAISMS</sequence>
<protein>
    <recommendedName>
        <fullName evidence="4">Secreted protein</fullName>
    </recommendedName>
</protein>
<keyword evidence="1" id="KW-0732">Signal</keyword>
<comment type="caution">
    <text evidence="2">The sequence shown here is derived from an EMBL/GenBank/DDBJ whole genome shotgun (WGS) entry which is preliminary data.</text>
</comment>
<feature type="signal peptide" evidence="1">
    <location>
        <begin position="1"/>
        <end position="15"/>
    </location>
</feature>
<dbReference type="GeneID" id="72006105"/>
<accession>A0ABQ8JXV8</accession>
<dbReference type="Proteomes" id="UP000814176">
    <property type="component" value="Unassembled WGS sequence"/>
</dbReference>